<dbReference type="SMART" id="SM01266">
    <property type="entry name" value="Mac"/>
    <property type="match status" value="1"/>
</dbReference>
<dbReference type="SUPFAM" id="SSF51161">
    <property type="entry name" value="Trimeric LpxA-like enzymes"/>
    <property type="match status" value="1"/>
</dbReference>
<dbReference type="eggNOG" id="COG0110">
    <property type="taxonomic scope" value="Bacteria"/>
</dbReference>
<evidence type="ECO:0000256" key="5">
    <source>
        <dbReference type="RuleBase" id="RU367021"/>
    </source>
</evidence>
<dbReference type="Pfam" id="PF12464">
    <property type="entry name" value="Mac"/>
    <property type="match status" value="1"/>
</dbReference>
<name>U2T0H3_9ACTN</name>
<organism evidence="7 8">
    <name type="scientific">Olsenella profusa F0195</name>
    <dbReference type="NCBI Taxonomy" id="1125712"/>
    <lineage>
        <taxon>Bacteria</taxon>
        <taxon>Bacillati</taxon>
        <taxon>Actinomycetota</taxon>
        <taxon>Coriobacteriia</taxon>
        <taxon>Coriobacteriales</taxon>
        <taxon>Atopobiaceae</taxon>
        <taxon>Olsenella</taxon>
    </lineage>
</organism>
<dbReference type="InterPro" id="IPR039369">
    <property type="entry name" value="LacA-like"/>
</dbReference>
<dbReference type="InterPro" id="IPR018357">
    <property type="entry name" value="Hexapep_transf_CS"/>
</dbReference>
<gene>
    <name evidence="7" type="ORF">HMPREF1316_1367</name>
</gene>
<dbReference type="STRING" id="1125712.HMPREF1316_1367"/>
<dbReference type="GO" id="GO:0008870">
    <property type="term" value="F:galactoside O-acetyltransferase activity"/>
    <property type="evidence" value="ECO:0007669"/>
    <property type="project" value="TreeGrafter"/>
</dbReference>
<evidence type="ECO:0000256" key="4">
    <source>
        <dbReference type="ARBA" id="ARBA00023315"/>
    </source>
</evidence>
<keyword evidence="8" id="KW-1185">Reference proteome</keyword>
<dbReference type="FunFam" id="2.160.10.10:FF:000025">
    <property type="entry name" value="Hexapeptide-repeat containing-acetyltransferase"/>
    <property type="match status" value="1"/>
</dbReference>
<dbReference type="AlphaFoldDB" id="U2T0H3"/>
<evidence type="ECO:0000256" key="3">
    <source>
        <dbReference type="ARBA" id="ARBA00022737"/>
    </source>
</evidence>
<feature type="domain" description="Maltose/galactoside acetyltransferase" evidence="6">
    <location>
        <begin position="11"/>
        <end position="65"/>
    </location>
</feature>
<dbReference type="EC" id="2.3.1.-" evidence="5"/>
<dbReference type="PATRIC" id="fig|1125712.3.peg.2132"/>
<comment type="similarity">
    <text evidence="1 5">Belongs to the transferase hexapeptide repeat family.</text>
</comment>
<sequence>MGTDRDARTELERLEAGDIYHYDAPEIAARKDRASAACARLNACDPLDAEARDVAARDLLGPCGVGLDVQPGFQCDVGTNISCGDRCTFNFNVTILDGAPVTFGDNCMVGPGCLISTTGHPLSAAGRRDREAYSKPVHVGSDVWLGGNVSVMPGVTIGDNVVVGAGAVVTHDIPSNSLALGVPARVVRTLEE</sequence>
<protein>
    <recommendedName>
        <fullName evidence="5">Acetyltransferase</fullName>
        <ecNumber evidence="5">2.3.1.-</ecNumber>
    </recommendedName>
</protein>
<dbReference type="InterPro" id="IPR011004">
    <property type="entry name" value="Trimer_LpxA-like_sf"/>
</dbReference>
<dbReference type="PANTHER" id="PTHR43017">
    <property type="entry name" value="GALACTOSIDE O-ACETYLTRANSFERASE"/>
    <property type="match status" value="1"/>
</dbReference>
<keyword evidence="3" id="KW-0677">Repeat</keyword>
<evidence type="ECO:0000313" key="8">
    <source>
        <dbReference type="Proteomes" id="UP000016638"/>
    </source>
</evidence>
<dbReference type="CDD" id="cd03357">
    <property type="entry name" value="LbH_MAT_GAT"/>
    <property type="match status" value="1"/>
</dbReference>
<evidence type="ECO:0000256" key="1">
    <source>
        <dbReference type="ARBA" id="ARBA00007274"/>
    </source>
</evidence>
<reference evidence="7 8" key="1">
    <citation type="submission" date="2013-08" db="EMBL/GenBank/DDBJ databases">
        <authorList>
            <person name="Durkin A.S."/>
            <person name="Haft D.R."/>
            <person name="McCorrison J."/>
            <person name="Torralba M."/>
            <person name="Gillis M."/>
            <person name="Haft D.H."/>
            <person name="Methe B."/>
            <person name="Sutton G."/>
            <person name="Nelson K.E."/>
        </authorList>
    </citation>
    <scope>NUCLEOTIDE SEQUENCE [LARGE SCALE GENOMIC DNA]</scope>
    <source>
        <strain evidence="7 8">F0195</strain>
    </source>
</reference>
<accession>U2T0H3</accession>
<keyword evidence="2 5" id="KW-0808">Transferase</keyword>
<evidence type="ECO:0000256" key="2">
    <source>
        <dbReference type="ARBA" id="ARBA00022679"/>
    </source>
</evidence>
<evidence type="ECO:0000313" key="7">
    <source>
        <dbReference type="EMBL" id="ERL06564.1"/>
    </source>
</evidence>
<evidence type="ECO:0000259" key="6">
    <source>
        <dbReference type="SMART" id="SM01266"/>
    </source>
</evidence>
<dbReference type="Pfam" id="PF00132">
    <property type="entry name" value="Hexapep"/>
    <property type="match status" value="1"/>
</dbReference>
<dbReference type="InterPro" id="IPR024688">
    <property type="entry name" value="Mac_dom"/>
</dbReference>
<dbReference type="EMBL" id="AWEZ01000064">
    <property type="protein sequence ID" value="ERL06564.1"/>
    <property type="molecule type" value="Genomic_DNA"/>
</dbReference>
<dbReference type="InterPro" id="IPR001451">
    <property type="entry name" value="Hexapep"/>
</dbReference>
<comment type="caution">
    <text evidence="7">The sequence shown here is derived from an EMBL/GenBank/DDBJ whole genome shotgun (WGS) entry which is preliminary data.</text>
</comment>
<dbReference type="OrthoDB" id="2643438at2"/>
<dbReference type="Proteomes" id="UP000016638">
    <property type="component" value="Unassembled WGS sequence"/>
</dbReference>
<keyword evidence="4 5" id="KW-0012">Acyltransferase</keyword>
<dbReference type="RefSeq" id="WP_021727018.1">
    <property type="nucleotide sequence ID" value="NZ_AWEZ01000064.1"/>
</dbReference>
<dbReference type="PROSITE" id="PS00101">
    <property type="entry name" value="HEXAPEP_TRANSFERASES"/>
    <property type="match status" value="1"/>
</dbReference>
<dbReference type="PANTHER" id="PTHR43017:SF1">
    <property type="entry name" value="ACETYLTRANSFERASE YJL218W-RELATED"/>
    <property type="match status" value="1"/>
</dbReference>
<proteinExistence type="inferred from homology"/>
<dbReference type="Gene3D" id="2.160.10.10">
    <property type="entry name" value="Hexapeptide repeat proteins"/>
    <property type="match status" value="1"/>
</dbReference>